<name>A0A9D4FYR5_DREPO</name>
<feature type="compositionally biased region" description="Basic and acidic residues" evidence="1">
    <location>
        <begin position="1"/>
        <end position="19"/>
    </location>
</feature>
<dbReference type="PANTHER" id="PTHR14038">
    <property type="entry name" value="BAT2 HLA-B-ASSOCIATED TRANSCRIPT 2"/>
    <property type="match status" value="1"/>
</dbReference>
<dbReference type="EMBL" id="JAIWYP010000006">
    <property type="protein sequence ID" value="KAH3805558.1"/>
    <property type="molecule type" value="Genomic_DNA"/>
</dbReference>
<reference evidence="2" key="1">
    <citation type="journal article" date="2019" name="bioRxiv">
        <title>The Genome of the Zebra Mussel, Dreissena polymorpha: A Resource for Invasive Species Research.</title>
        <authorList>
            <person name="McCartney M.A."/>
            <person name="Auch B."/>
            <person name="Kono T."/>
            <person name="Mallez S."/>
            <person name="Zhang Y."/>
            <person name="Obille A."/>
            <person name="Becker A."/>
            <person name="Abrahante J.E."/>
            <person name="Garbe J."/>
            <person name="Badalamenti J.P."/>
            <person name="Herman A."/>
            <person name="Mangelson H."/>
            <person name="Liachko I."/>
            <person name="Sullivan S."/>
            <person name="Sone E.D."/>
            <person name="Koren S."/>
            <person name="Silverstein K.A.T."/>
            <person name="Beckman K.B."/>
            <person name="Gohl D.M."/>
        </authorList>
    </citation>
    <scope>NUCLEOTIDE SEQUENCE</scope>
    <source>
        <strain evidence="2">Duluth1</strain>
        <tissue evidence="2">Whole animal</tissue>
    </source>
</reference>
<accession>A0A9D4FYR5</accession>
<reference evidence="2" key="2">
    <citation type="submission" date="2020-11" db="EMBL/GenBank/DDBJ databases">
        <authorList>
            <person name="McCartney M.A."/>
            <person name="Auch B."/>
            <person name="Kono T."/>
            <person name="Mallez S."/>
            <person name="Becker A."/>
            <person name="Gohl D.M."/>
            <person name="Silverstein K.A.T."/>
            <person name="Koren S."/>
            <person name="Bechman K.B."/>
            <person name="Herman A."/>
            <person name="Abrahante J.E."/>
            <person name="Garbe J."/>
        </authorList>
    </citation>
    <scope>NUCLEOTIDE SEQUENCE</scope>
    <source>
        <strain evidence="2">Duluth1</strain>
        <tissue evidence="2">Whole animal</tissue>
    </source>
</reference>
<gene>
    <name evidence="2" type="ORF">DPMN_133862</name>
</gene>
<proteinExistence type="predicted"/>
<protein>
    <submittedName>
        <fullName evidence="2">Uncharacterized protein</fullName>
    </submittedName>
</protein>
<feature type="compositionally biased region" description="Gly residues" evidence="1">
    <location>
        <begin position="523"/>
        <end position="535"/>
    </location>
</feature>
<feature type="compositionally biased region" description="Polar residues" evidence="1">
    <location>
        <begin position="440"/>
        <end position="449"/>
    </location>
</feature>
<feature type="compositionally biased region" description="Basic and acidic residues" evidence="1">
    <location>
        <begin position="356"/>
        <end position="367"/>
    </location>
</feature>
<feature type="compositionally biased region" description="Polar residues" evidence="1">
    <location>
        <begin position="185"/>
        <end position="198"/>
    </location>
</feature>
<keyword evidence="3" id="KW-1185">Reference proteome</keyword>
<feature type="region of interest" description="Disordered" evidence="1">
    <location>
        <begin position="1"/>
        <end position="765"/>
    </location>
</feature>
<feature type="compositionally biased region" description="Polar residues" evidence="1">
    <location>
        <begin position="947"/>
        <end position="968"/>
    </location>
</feature>
<feature type="compositionally biased region" description="Basic and acidic residues" evidence="1">
    <location>
        <begin position="593"/>
        <end position="605"/>
    </location>
</feature>
<evidence type="ECO:0000313" key="3">
    <source>
        <dbReference type="Proteomes" id="UP000828390"/>
    </source>
</evidence>
<feature type="compositionally biased region" description="Basic and acidic residues" evidence="1">
    <location>
        <begin position="375"/>
        <end position="396"/>
    </location>
</feature>
<sequence length="988" mass="111173">MFEPRMYGEQDDYRRDYPKSNRAGPMDYLHHSNSQYEDISDQENEDSESRGNKSKDDRDDKVDSKPRDHEPPTRDDKPRDKHPDRQTSHDSRDGHIERRDSRQEKSDRSYDTRDSRNKADSKQKENHWDRPDKSREKSDRGERKDGRQDRKKRDPDNVWNMSPMKQEDNRHKRDFHNAPPPITLRESQQNTPAQSNFVSLKRPASTLSKADSHESPASDKNEDHSAAKDSTKETFSSPNKAKDLKDLAEDVKKTESPDAIKPDRDTKSDTLEKTPKNEQRDRNKENKQDREHGDRSHPPAKRMRDEPPRDKYDNRSDRYDSRQRNAPRGSREFVRGTSRSRGRGRGGRGSSMGERGFGRPERGDRRGGAVPGRGRSNEFRYDNDTDRDSRRDDMGHRRGAATYADQVKPFSMGNWGDTEEVEEVPNRRRDKDDESDLSTEEVSSVSGDSTAGRAEVSVGHGKDSIQRDSAKPHDGRRESQPRDKGGRRSVDEGNDERYPKDPRSPRGDEQFIPKGEPSRRGRGGSAMRGGRGSGRGARDDRRYNSAPPTRGGGFGRPPNKEFRGPPEDQQYRSDNRRDRRGDRASPPPRFARGRGERGGGFERGRGRGRGRGGPIVPNSNGRNQPLAKQNSSEAGVDDWETASESSDVNERRDSKNDLKDGRDKQRDQKKSFSSQRPPQGDRGGQNRRMNASDQNSFVGGGGGGNVSGNNSNKNYENPKNFHKERMPNSSLTKNGYATPPKNGRGGGKRPPHSQTKRDSMSGSQVFRVDGIVPNDQAAIDSALSSGISEKGKFSKKGDLTDVSKPLKSEKKREDALANIDLTNIAGVVVIDNVPDVTIDDPAFLYESNEGFQEVQSRKTIKNKQKAQEAEIRKLAIESQEQAPVSRKSKDVVSKVVAKPKGVHTAADKTRNFKHTKLPPRFAKQREQLRGDKGGKPRGQDQLEEDGQSSGPFMSIGNWDNTMSNNIPTVVSGDGKQGHDMEMGKEHQH</sequence>
<comment type="caution">
    <text evidence="2">The sequence shown here is derived from an EMBL/GenBank/DDBJ whole genome shotgun (WGS) entry which is preliminary data.</text>
</comment>
<feature type="compositionally biased region" description="Basic and acidic residues" evidence="1">
    <location>
        <begin position="789"/>
        <end position="810"/>
    </location>
</feature>
<dbReference type="InterPro" id="IPR033184">
    <property type="entry name" value="PRRC2"/>
</dbReference>
<feature type="compositionally biased region" description="Basic and acidic residues" evidence="1">
    <location>
        <begin position="923"/>
        <end position="940"/>
    </location>
</feature>
<dbReference type="PANTHER" id="PTHR14038:SF0">
    <property type="entry name" value="LP18708P"/>
    <property type="match status" value="1"/>
</dbReference>
<dbReference type="AlphaFoldDB" id="A0A9D4FYR5"/>
<dbReference type="GO" id="GO:0030154">
    <property type="term" value="P:cell differentiation"/>
    <property type="evidence" value="ECO:0007669"/>
    <property type="project" value="TreeGrafter"/>
</dbReference>
<dbReference type="Proteomes" id="UP000828390">
    <property type="component" value="Unassembled WGS sequence"/>
</dbReference>
<organism evidence="2 3">
    <name type="scientific">Dreissena polymorpha</name>
    <name type="common">Zebra mussel</name>
    <name type="synonym">Mytilus polymorpha</name>
    <dbReference type="NCBI Taxonomy" id="45954"/>
    <lineage>
        <taxon>Eukaryota</taxon>
        <taxon>Metazoa</taxon>
        <taxon>Spiralia</taxon>
        <taxon>Lophotrochozoa</taxon>
        <taxon>Mollusca</taxon>
        <taxon>Bivalvia</taxon>
        <taxon>Autobranchia</taxon>
        <taxon>Heteroconchia</taxon>
        <taxon>Euheterodonta</taxon>
        <taxon>Imparidentia</taxon>
        <taxon>Neoheterodontei</taxon>
        <taxon>Myida</taxon>
        <taxon>Dreissenoidea</taxon>
        <taxon>Dreissenidae</taxon>
        <taxon>Dreissena</taxon>
    </lineage>
</organism>
<evidence type="ECO:0000256" key="1">
    <source>
        <dbReference type="SAM" id="MobiDB-lite"/>
    </source>
</evidence>
<feature type="compositionally biased region" description="Basic and acidic residues" evidence="1">
    <location>
        <begin position="47"/>
        <end position="156"/>
    </location>
</feature>
<feature type="compositionally biased region" description="Basic and acidic residues" evidence="1">
    <location>
        <begin position="460"/>
        <end position="519"/>
    </location>
</feature>
<feature type="region of interest" description="Disordered" evidence="1">
    <location>
        <begin position="876"/>
        <end position="988"/>
    </location>
</feature>
<evidence type="ECO:0000313" key="2">
    <source>
        <dbReference type="EMBL" id="KAH3805558.1"/>
    </source>
</evidence>
<feature type="compositionally biased region" description="Basic and acidic residues" evidence="1">
    <location>
        <begin position="240"/>
        <end position="334"/>
    </location>
</feature>
<feature type="region of interest" description="Disordered" evidence="1">
    <location>
        <begin position="783"/>
        <end position="810"/>
    </location>
</feature>
<feature type="compositionally biased region" description="Basic and acidic residues" evidence="1">
    <location>
        <begin position="558"/>
        <end position="583"/>
    </location>
</feature>
<feature type="compositionally biased region" description="Basic and acidic residues" evidence="1">
    <location>
        <begin position="975"/>
        <end position="988"/>
    </location>
</feature>
<feature type="compositionally biased region" description="Basic and acidic residues" evidence="1">
    <location>
        <begin position="648"/>
        <end position="670"/>
    </location>
</feature>
<feature type="compositionally biased region" description="Polar residues" evidence="1">
    <location>
        <begin position="617"/>
        <end position="633"/>
    </location>
</feature>
<feature type="compositionally biased region" description="Polar residues" evidence="1">
    <location>
        <begin position="687"/>
        <end position="697"/>
    </location>
</feature>
<feature type="compositionally biased region" description="Basic and acidic residues" evidence="1">
    <location>
        <begin position="210"/>
        <end position="232"/>
    </location>
</feature>